<dbReference type="Proteomes" id="UP001150581">
    <property type="component" value="Unassembled WGS sequence"/>
</dbReference>
<evidence type="ECO:0000313" key="1">
    <source>
        <dbReference type="EMBL" id="KAJ1897943.1"/>
    </source>
</evidence>
<proteinExistence type="predicted"/>
<keyword evidence="2" id="KW-1185">Reference proteome</keyword>
<accession>A0ACC1IP48</accession>
<dbReference type="EMBL" id="JANBPG010000283">
    <property type="protein sequence ID" value="KAJ1897943.1"/>
    <property type="molecule type" value="Genomic_DNA"/>
</dbReference>
<gene>
    <name evidence="1" type="ORF">LPJ66_003051</name>
</gene>
<comment type="caution">
    <text evidence="1">The sequence shown here is derived from an EMBL/GenBank/DDBJ whole genome shotgun (WGS) entry which is preliminary data.</text>
</comment>
<evidence type="ECO:0000313" key="2">
    <source>
        <dbReference type="Proteomes" id="UP001150581"/>
    </source>
</evidence>
<name>A0ACC1IP48_9FUNG</name>
<protein>
    <submittedName>
        <fullName evidence="1">Uncharacterized protein</fullName>
    </submittedName>
</protein>
<organism evidence="1 2">
    <name type="scientific">Kickxella alabastrina</name>
    <dbReference type="NCBI Taxonomy" id="61397"/>
    <lineage>
        <taxon>Eukaryota</taxon>
        <taxon>Fungi</taxon>
        <taxon>Fungi incertae sedis</taxon>
        <taxon>Zoopagomycota</taxon>
        <taxon>Kickxellomycotina</taxon>
        <taxon>Kickxellomycetes</taxon>
        <taxon>Kickxellales</taxon>
        <taxon>Kickxellaceae</taxon>
        <taxon>Kickxella</taxon>
    </lineage>
</organism>
<reference evidence="1" key="1">
    <citation type="submission" date="2022-07" db="EMBL/GenBank/DDBJ databases">
        <title>Phylogenomic reconstructions and comparative analyses of Kickxellomycotina fungi.</title>
        <authorList>
            <person name="Reynolds N.K."/>
            <person name="Stajich J.E."/>
            <person name="Barry K."/>
            <person name="Grigoriev I.V."/>
            <person name="Crous P."/>
            <person name="Smith M.E."/>
        </authorList>
    </citation>
    <scope>NUCLEOTIDE SEQUENCE</scope>
    <source>
        <strain evidence="1">Benny 63K</strain>
    </source>
</reference>
<sequence length="568" mass="59990">MAIGSASANGRSTSFNGGFSAGSTASFVQKRTLFGRRTSSGLPPPPPLNLAAAHSQCPPLFPPPPHSASTAAFSALRCTKPQTQPSQLATAPIVYESNSGFSGPGPAGATPDSMVSLLTSNSRSAATANGAQLLFNSAVTLSSAAARHLEGTHSLPTTPLRALHHTSGAASALSPLHKTQGACPPRSNAPTSSSAFAQPEAPSTAMSSIDGCDSPALSGGSPKHCSHANSPRTPWITQQGACNRVPSRLEISDPSIEDNIGSMSSVYPYNYSISSHIRTPLRSNGKEETRASANLISAIPCRPMLHTKAARSVSAIADILNCTDRSELSRMRLPPPTPTSAHAQRDHTNYLGQKAAQLVDVDLMSKHGYAIEQLMELAGFSVAQSIAKEYPAGKVLLCIGPGNNGGDGLVAARHLKHFGYKTSLYYPVQPAKDLYKNLLHQCDIHHIPVVTDLTTEAKSSDLIVDAIFGFSFKGSVRAPFDQALDILRDVNTPIVSVDIPSGWDVEHGDVQGIGLRPDMLVSLTVPKLCAKQFNGRFHYLGGRFVPPDMAEELKVPKYPGTDQCVRLA</sequence>